<evidence type="ECO:0000313" key="1">
    <source>
        <dbReference type="EMBL" id="DAF63193.1"/>
    </source>
</evidence>
<proteinExistence type="predicted"/>
<reference evidence="1" key="1">
    <citation type="journal article" date="2021" name="Proc. Natl. Acad. Sci. U.S.A.">
        <title>A Catalog of Tens of Thousands of Viruses from Human Metagenomes Reveals Hidden Associations with Chronic Diseases.</title>
        <authorList>
            <person name="Tisza M.J."/>
            <person name="Buck C.B."/>
        </authorList>
    </citation>
    <scope>NUCLEOTIDE SEQUENCE</scope>
    <source>
        <strain evidence="1">Ct7yc1</strain>
    </source>
</reference>
<name>A0A8S5TJ51_9CAUD</name>
<protein>
    <submittedName>
        <fullName evidence="1">Uncharacterized protein</fullName>
    </submittedName>
</protein>
<organism evidence="1">
    <name type="scientific">Siphoviridae sp. ct7yc1</name>
    <dbReference type="NCBI Taxonomy" id="2827788"/>
    <lineage>
        <taxon>Viruses</taxon>
        <taxon>Duplodnaviria</taxon>
        <taxon>Heunggongvirae</taxon>
        <taxon>Uroviricota</taxon>
        <taxon>Caudoviricetes</taxon>
    </lineage>
</organism>
<dbReference type="EMBL" id="BK032833">
    <property type="protein sequence ID" value="DAF63193.1"/>
    <property type="molecule type" value="Genomic_DNA"/>
</dbReference>
<accession>A0A8S5TJ51</accession>
<sequence length="41" mass="5005">MKKHYLKYYFFNPWLFGIGKQHLLQAHPPVKTLLFYHSLAQ</sequence>